<dbReference type="EMBL" id="KZ110594">
    <property type="protein sequence ID" value="OSX64146.1"/>
    <property type="molecule type" value="Genomic_DNA"/>
</dbReference>
<feature type="compositionally biased region" description="Acidic residues" evidence="3">
    <location>
        <begin position="36"/>
        <end position="55"/>
    </location>
</feature>
<proteinExistence type="predicted"/>
<dbReference type="Pfam" id="PF01393">
    <property type="entry name" value="Chromo_shadow"/>
    <property type="match status" value="1"/>
</dbReference>
<dbReference type="InterPro" id="IPR023780">
    <property type="entry name" value="Chromo_domain"/>
</dbReference>
<protein>
    <recommendedName>
        <fullName evidence="4">Chromo domain-containing protein</fullName>
    </recommendedName>
</protein>
<sequence length="279" mass="32002">MPRAAAASDSDSERATKSNRKSVSATKAFRTKKPEEDVEVNEGSEGEEEGEEEEYEIEKILDAKLGTFDGGRMGYLVKWKGYSEENNSWVDEKDAENAQVLIDDYWRNHKQKKFARKSAGTASKASTAKPRKSSTLREESSEVEDTRPKKRGRPSKAKPMEKEEDQDEDVEKQVPKRARKSTGNKSAKAASPMDLDEDEDVPVFRDMKTWKNSATWEHIVDSIDTVERDAEGQLLVYFTLKNNQGRARESSTLCKEKMPRKLLDFYERNLRWRTSDEME</sequence>
<dbReference type="RefSeq" id="XP_024340940.1">
    <property type="nucleotide sequence ID" value="XM_024482638.1"/>
</dbReference>
<dbReference type="InterPro" id="IPR051219">
    <property type="entry name" value="Heterochromatin_chromo-domain"/>
</dbReference>
<dbReference type="SMART" id="SM00300">
    <property type="entry name" value="ChSh"/>
    <property type="match status" value="1"/>
</dbReference>
<dbReference type="SUPFAM" id="SSF54160">
    <property type="entry name" value="Chromo domain-like"/>
    <property type="match status" value="2"/>
</dbReference>
<evidence type="ECO:0000313" key="6">
    <source>
        <dbReference type="Proteomes" id="UP000194127"/>
    </source>
</evidence>
<reference evidence="5 6" key="1">
    <citation type="submission" date="2017-04" db="EMBL/GenBank/DDBJ databases">
        <title>Genome Sequence of the Model Brown-Rot Fungus Postia placenta SB12.</title>
        <authorList>
            <consortium name="DOE Joint Genome Institute"/>
            <person name="Gaskell J."/>
            <person name="Kersten P."/>
            <person name="Larrondo L.F."/>
            <person name="Canessa P."/>
            <person name="Martinez D."/>
            <person name="Hibbett D."/>
            <person name="Schmoll M."/>
            <person name="Kubicek C.P."/>
            <person name="Martinez A.T."/>
            <person name="Yadav J."/>
            <person name="Master E."/>
            <person name="Magnuson J.K."/>
            <person name="James T."/>
            <person name="Yaver D."/>
            <person name="Berka R."/>
            <person name="Labutti K."/>
            <person name="Lipzen A."/>
            <person name="Aerts A."/>
            <person name="Barry K."/>
            <person name="Henrissat B."/>
            <person name="Blanchette R."/>
            <person name="Grigoriev I."/>
            <person name="Cullen D."/>
        </authorList>
    </citation>
    <scope>NUCLEOTIDE SEQUENCE [LARGE SCALE GENOMIC DNA]</scope>
    <source>
        <strain evidence="5 6">MAD-698-R-SB12</strain>
    </source>
</reference>
<evidence type="ECO:0000259" key="4">
    <source>
        <dbReference type="PROSITE" id="PS50013"/>
    </source>
</evidence>
<feature type="domain" description="Chromo" evidence="4">
    <location>
        <begin position="55"/>
        <end position="117"/>
    </location>
</feature>
<dbReference type="PANTHER" id="PTHR22812">
    <property type="entry name" value="CHROMOBOX PROTEIN"/>
    <property type="match status" value="1"/>
</dbReference>
<feature type="region of interest" description="Disordered" evidence="3">
    <location>
        <begin position="112"/>
        <end position="197"/>
    </location>
</feature>
<organism evidence="5 6">
    <name type="scientific">Postia placenta MAD-698-R-SB12</name>
    <dbReference type="NCBI Taxonomy" id="670580"/>
    <lineage>
        <taxon>Eukaryota</taxon>
        <taxon>Fungi</taxon>
        <taxon>Dikarya</taxon>
        <taxon>Basidiomycota</taxon>
        <taxon>Agaricomycotina</taxon>
        <taxon>Agaricomycetes</taxon>
        <taxon>Polyporales</taxon>
        <taxon>Adustoporiaceae</taxon>
        <taxon>Rhodonia</taxon>
    </lineage>
</organism>
<feature type="compositionally biased region" description="Basic and acidic residues" evidence="3">
    <location>
        <begin position="135"/>
        <end position="147"/>
    </location>
</feature>
<dbReference type="InterPro" id="IPR000953">
    <property type="entry name" value="Chromo/chromo_shadow_dom"/>
</dbReference>
<dbReference type="SMART" id="SM00298">
    <property type="entry name" value="CHROMO"/>
    <property type="match status" value="1"/>
</dbReference>
<dbReference type="OrthoDB" id="433924at2759"/>
<dbReference type="Proteomes" id="UP000194127">
    <property type="component" value="Unassembled WGS sequence"/>
</dbReference>
<dbReference type="GeneID" id="36327587"/>
<name>A0A1X6N6Q3_9APHY</name>
<evidence type="ECO:0000256" key="1">
    <source>
        <dbReference type="ARBA" id="ARBA00004123"/>
    </source>
</evidence>
<evidence type="ECO:0000256" key="2">
    <source>
        <dbReference type="ARBA" id="ARBA00023242"/>
    </source>
</evidence>
<dbReference type="GO" id="GO:0005634">
    <property type="term" value="C:nucleus"/>
    <property type="evidence" value="ECO:0007669"/>
    <property type="project" value="UniProtKB-SubCell"/>
</dbReference>
<dbReference type="Gene3D" id="2.40.50.40">
    <property type="match status" value="2"/>
</dbReference>
<dbReference type="STRING" id="670580.A0A1X6N6Q3"/>
<dbReference type="AlphaFoldDB" id="A0A1X6N6Q3"/>
<evidence type="ECO:0000256" key="3">
    <source>
        <dbReference type="SAM" id="MobiDB-lite"/>
    </source>
</evidence>
<dbReference type="Pfam" id="PF00385">
    <property type="entry name" value="Chromo"/>
    <property type="match status" value="1"/>
</dbReference>
<dbReference type="InterPro" id="IPR016197">
    <property type="entry name" value="Chromo-like_dom_sf"/>
</dbReference>
<comment type="subcellular location">
    <subcellularLocation>
        <location evidence="1">Nucleus</location>
    </subcellularLocation>
</comment>
<feature type="compositionally biased region" description="Low complexity" evidence="3">
    <location>
        <begin position="117"/>
        <end position="128"/>
    </location>
</feature>
<keyword evidence="2" id="KW-0539">Nucleus</keyword>
<dbReference type="PROSITE" id="PS50013">
    <property type="entry name" value="CHROMO_2"/>
    <property type="match status" value="1"/>
</dbReference>
<feature type="region of interest" description="Disordered" evidence="3">
    <location>
        <begin position="1"/>
        <end position="55"/>
    </location>
</feature>
<keyword evidence="6" id="KW-1185">Reference proteome</keyword>
<dbReference type="InterPro" id="IPR008251">
    <property type="entry name" value="Chromo_shadow_dom"/>
</dbReference>
<dbReference type="GO" id="GO:0006338">
    <property type="term" value="P:chromatin remodeling"/>
    <property type="evidence" value="ECO:0007669"/>
    <property type="project" value="UniProtKB-ARBA"/>
</dbReference>
<evidence type="ECO:0000313" key="5">
    <source>
        <dbReference type="EMBL" id="OSX64146.1"/>
    </source>
</evidence>
<gene>
    <name evidence="5" type="ORF">POSPLADRAFT_1073772</name>
</gene>
<accession>A0A1X6N6Q3</accession>